<dbReference type="EMBL" id="KZ502085">
    <property type="protein sequence ID" value="PKU83713.1"/>
    <property type="molecule type" value="Genomic_DNA"/>
</dbReference>
<evidence type="ECO:0000313" key="3">
    <source>
        <dbReference type="Proteomes" id="UP000233837"/>
    </source>
</evidence>
<gene>
    <name evidence="2" type="ORF">MA16_Dca010106</name>
</gene>
<reference evidence="2 3" key="2">
    <citation type="journal article" date="2017" name="Nature">
        <title>The Apostasia genome and the evolution of orchids.</title>
        <authorList>
            <person name="Zhang G.Q."/>
            <person name="Liu K.W."/>
            <person name="Li Z."/>
            <person name="Lohaus R."/>
            <person name="Hsiao Y.Y."/>
            <person name="Niu S.C."/>
            <person name="Wang J.Y."/>
            <person name="Lin Y.C."/>
            <person name="Xu Q."/>
            <person name="Chen L.J."/>
            <person name="Yoshida K."/>
            <person name="Fujiwara S."/>
            <person name="Wang Z.W."/>
            <person name="Zhang Y.Q."/>
            <person name="Mitsuda N."/>
            <person name="Wang M."/>
            <person name="Liu G.H."/>
            <person name="Pecoraro L."/>
            <person name="Huang H.X."/>
            <person name="Xiao X.J."/>
            <person name="Lin M."/>
            <person name="Wu X.Y."/>
            <person name="Wu W.L."/>
            <person name="Chen Y.Y."/>
            <person name="Chang S.B."/>
            <person name="Sakamoto S."/>
            <person name="Ohme-Takagi M."/>
            <person name="Yagi M."/>
            <person name="Zeng S.J."/>
            <person name="Shen C.Y."/>
            <person name="Yeh C.M."/>
            <person name="Luo Y.B."/>
            <person name="Tsai W.C."/>
            <person name="Van de Peer Y."/>
            <person name="Liu Z.J."/>
        </authorList>
    </citation>
    <scope>NUCLEOTIDE SEQUENCE [LARGE SCALE GENOMIC DNA]</scope>
    <source>
        <tissue evidence="2">The whole plant</tissue>
    </source>
</reference>
<evidence type="ECO:0000256" key="1">
    <source>
        <dbReference type="SAM" id="MobiDB-lite"/>
    </source>
</evidence>
<reference evidence="2 3" key="1">
    <citation type="journal article" date="2016" name="Sci. Rep.">
        <title>The Dendrobium catenatum Lindl. genome sequence provides insights into polysaccharide synthase, floral development and adaptive evolution.</title>
        <authorList>
            <person name="Zhang G.Q."/>
            <person name="Xu Q."/>
            <person name="Bian C."/>
            <person name="Tsai W.C."/>
            <person name="Yeh C.M."/>
            <person name="Liu K.W."/>
            <person name="Yoshida K."/>
            <person name="Zhang L.S."/>
            <person name="Chang S.B."/>
            <person name="Chen F."/>
            <person name="Shi Y."/>
            <person name="Su Y.Y."/>
            <person name="Zhang Y.Q."/>
            <person name="Chen L.J."/>
            <person name="Yin Y."/>
            <person name="Lin M."/>
            <person name="Huang H."/>
            <person name="Deng H."/>
            <person name="Wang Z.W."/>
            <person name="Zhu S.L."/>
            <person name="Zhao X."/>
            <person name="Deng C."/>
            <person name="Niu S.C."/>
            <person name="Huang J."/>
            <person name="Wang M."/>
            <person name="Liu G.H."/>
            <person name="Yang H.J."/>
            <person name="Xiao X.J."/>
            <person name="Hsiao Y.Y."/>
            <person name="Wu W.L."/>
            <person name="Chen Y.Y."/>
            <person name="Mitsuda N."/>
            <person name="Ohme-Takagi M."/>
            <person name="Luo Y.B."/>
            <person name="Van de Peer Y."/>
            <person name="Liu Z.J."/>
        </authorList>
    </citation>
    <scope>NUCLEOTIDE SEQUENCE [LARGE SCALE GENOMIC DNA]</scope>
    <source>
        <tissue evidence="2">The whole plant</tissue>
    </source>
</reference>
<accession>A0A2I0X726</accession>
<feature type="compositionally biased region" description="Basic and acidic residues" evidence="1">
    <location>
        <begin position="33"/>
        <end position="53"/>
    </location>
</feature>
<keyword evidence="3" id="KW-1185">Reference proteome</keyword>
<proteinExistence type="predicted"/>
<evidence type="ECO:0000313" key="2">
    <source>
        <dbReference type="EMBL" id="PKU83713.1"/>
    </source>
</evidence>
<name>A0A2I0X726_9ASPA</name>
<dbReference type="Proteomes" id="UP000233837">
    <property type="component" value="Unassembled WGS sequence"/>
</dbReference>
<protein>
    <submittedName>
        <fullName evidence="2">Uncharacterized protein</fullName>
    </submittedName>
</protein>
<sequence>MDKLLLMSILSFGNSATFWIEPPSKWRSLDVKKPEIRKEDRKENCCSEEEKRPAAKTPGRKSGSSPSFAPQFDGLHIFETFVLH</sequence>
<dbReference type="AlphaFoldDB" id="A0A2I0X726"/>
<feature type="region of interest" description="Disordered" evidence="1">
    <location>
        <begin position="33"/>
        <end position="71"/>
    </location>
</feature>
<organism evidence="2 3">
    <name type="scientific">Dendrobium catenatum</name>
    <dbReference type="NCBI Taxonomy" id="906689"/>
    <lineage>
        <taxon>Eukaryota</taxon>
        <taxon>Viridiplantae</taxon>
        <taxon>Streptophyta</taxon>
        <taxon>Embryophyta</taxon>
        <taxon>Tracheophyta</taxon>
        <taxon>Spermatophyta</taxon>
        <taxon>Magnoliopsida</taxon>
        <taxon>Liliopsida</taxon>
        <taxon>Asparagales</taxon>
        <taxon>Orchidaceae</taxon>
        <taxon>Epidendroideae</taxon>
        <taxon>Malaxideae</taxon>
        <taxon>Dendrobiinae</taxon>
        <taxon>Dendrobium</taxon>
    </lineage>
</organism>